<proteinExistence type="evidence at transcript level"/>
<evidence type="ECO:0000313" key="2">
    <source>
        <dbReference type="EMBL" id="BAE91529.1"/>
    </source>
</evidence>
<reference evidence="1" key="1">
    <citation type="journal article" date="2007" name="PLoS Biol.">
        <title>Rate of evolution in brain-expressed genes in humans and other primates.</title>
        <authorList>
            <person name="Wang H.-Y."/>
            <person name="Chien H.-C."/>
            <person name="Osada N."/>
            <person name="Hashimoto K."/>
            <person name="Sugano S."/>
            <person name="Gojobori T."/>
            <person name="Chou C.-K."/>
            <person name="Tsai S.-F."/>
            <person name="Wu C.-I."/>
            <person name="Shen C.-K.J."/>
        </authorList>
    </citation>
    <scope>NUCLEOTIDE SEQUENCE</scope>
</reference>
<evidence type="ECO:0000313" key="1">
    <source>
        <dbReference type="EMBL" id="BAE89073.1"/>
    </source>
</evidence>
<accession>Q25KA5</accession>
<organism evidence="1">
    <name type="scientific">Macaca fascicularis</name>
    <name type="common">Crab-eating macaque</name>
    <name type="synonym">Cynomolgus monkey</name>
    <dbReference type="NCBI Taxonomy" id="9541"/>
    <lineage>
        <taxon>Eukaryota</taxon>
        <taxon>Metazoa</taxon>
        <taxon>Chordata</taxon>
        <taxon>Craniata</taxon>
        <taxon>Vertebrata</taxon>
        <taxon>Euteleostomi</taxon>
        <taxon>Mammalia</taxon>
        <taxon>Eutheria</taxon>
        <taxon>Euarchontoglires</taxon>
        <taxon>Primates</taxon>
        <taxon>Haplorrhini</taxon>
        <taxon>Catarrhini</taxon>
        <taxon>Cercopithecidae</taxon>
        <taxon>Cercopithecinae</taxon>
        <taxon>Macaca</taxon>
    </lineage>
</organism>
<dbReference type="EMBL" id="AB174467">
    <property type="protein sequence ID" value="BAE91529.1"/>
    <property type="molecule type" value="mRNA"/>
</dbReference>
<dbReference type="EMBL" id="AB172011">
    <property type="protein sequence ID" value="BAE89073.1"/>
    <property type="molecule type" value="mRNA"/>
</dbReference>
<sequence length="55" mass="6012">MGIHSIVLPQSKVSGSGVIISCKKDRGISQVFLYSTNNYKQPTVCQALFLALEIQ</sequence>
<protein>
    <submittedName>
        <fullName evidence="1">Macaca fascicularis brain cDNA, clone: QflA-16317</fullName>
    </submittedName>
    <submittedName>
        <fullName evidence="2">Macaca fascicularis brain cDNA, clone: QtrA-17205</fullName>
    </submittedName>
</protein>
<name>Q25KA5_MACFA</name>
<dbReference type="AlphaFoldDB" id="Q25KA5"/>